<dbReference type="PROSITE" id="PS50866">
    <property type="entry name" value="GOLD"/>
    <property type="match status" value="1"/>
</dbReference>
<feature type="domain" description="CRAL-TRIO" evidence="1">
    <location>
        <begin position="5"/>
        <end position="181"/>
    </location>
</feature>
<name>A0A8J2Q1Q4_9HEXA</name>
<dbReference type="PANTHER" id="PTHR23324:SF83">
    <property type="entry name" value="SEC14-LIKE PROTEIN 2"/>
    <property type="match status" value="1"/>
</dbReference>
<dbReference type="PROSITE" id="PS50191">
    <property type="entry name" value="CRAL_TRIO"/>
    <property type="match status" value="1"/>
</dbReference>
<dbReference type="GO" id="GO:0005737">
    <property type="term" value="C:cytoplasm"/>
    <property type="evidence" value="ECO:0007669"/>
    <property type="project" value="TreeGrafter"/>
</dbReference>
<proteinExistence type="predicted"/>
<evidence type="ECO:0000259" key="2">
    <source>
        <dbReference type="PROSITE" id="PS50866"/>
    </source>
</evidence>
<dbReference type="InterPro" id="IPR001251">
    <property type="entry name" value="CRAL-TRIO_dom"/>
</dbReference>
<dbReference type="InterPro" id="IPR051064">
    <property type="entry name" value="SEC14/CRAL-TRIO_domain"/>
</dbReference>
<dbReference type="Proteomes" id="UP000708208">
    <property type="component" value="Unassembled WGS sequence"/>
</dbReference>
<dbReference type="EMBL" id="CAJVCH010571261">
    <property type="protein sequence ID" value="CAG7837042.1"/>
    <property type="molecule type" value="Genomic_DNA"/>
</dbReference>
<dbReference type="OrthoDB" id="6682367at2759"/>
<gene>
    <name evidence="3" type="ORF">AFUS01_LOCUS46213</name>
</gene>
<evidence type="ECO:0000313" key="3">
    <source>
        <dbReference type="EMBL" id="CAG7837042.1"/>
    </source>
</evidence>
<dbReference type="Pfam" id="PF00650">
    <property type="entry name" value="CRAL_TRIO"/>
    <property type="match status" value="1"/>
</dbReference>
<accession>A0A8J2Q1Q4</accession>
<reference evidence="3" key="1">
    <citation type="submission" date="2021-06" db="EMBL/GenBank/DDBJ databases">
        <authorList>
            <person name="Hodson N. C."/>
            <person name="Mongue J. A."/>
            <person name="Jaron S. K."/>
        </authorList>
    </citation>
    <scope>NUCLEOTIDE SEQUENCE</scope>
</reference>
<dbReference type="PANTHER" id="PTHR23324">
    <property type="entry name" value="SEC14 RELATED PROTEIN"/>
    <property type="match status" value="1"/>
</dbReference>
<dbReference type="AlphaFoldDB" id="A0A8J2Q1Q4"/>
<dbReference type="InterPro" id="IPR009038">
    <property type="entry name" value="GOLD_dom"/>
</dbReference>
<keyword evidence="4" id="KW-1185">Reference proteome</keyword>
<evidence type="ECO:0000313" key="4">
    <source>
        <dbReference type="Proteomes" id="UP000708208"/>
    </source>
</evidence>
<evidence type="ECO:0008006" key="5">
    <source>
        <dbReference type="Google" id="ProtNLM"/>
    </source>
</evidence>
<dbReference type="CDD" id="cd00170">
    <property type="entry name" value="SEC14"/>
    <property type="match status" value="1"/>
</dbReference>
<comment type="caution">
    <text evidence="3">The sequence shown here is derived from an EMBL/GenBank/DDBJ whole genome shotgun (WGS) entry which is preliminary data.</text>
</comment>
<organism evidence="3 4">
    <name type="scientific">Allacma fusca</name>
    <dbReference type="NCBI Taxonomy" id="39272"/>
    <lineage>
        <taxon>Eukaryota</taxon>
        <taxon>Metazoa</taxon>
        <taxon>Ecdysozoa</taxon>
        <taxon>Arthropoda</taxon>
        <taxon>Hexapoda</taxon>
        <taxon>Collembola</taxon>
        <taxon>Symphypleona</taxon>
        <taxon>Sminthuridae</taxon>
        <taxon>Allacma</taxon>
    </lineage>
</organism>
<evidence type="ECO:0000259" key="1">
    <source>
        <dbReference type="PROSITE" id="PS50191"/>
    </source>
</evidence>
<protein>
    <recommendedName>
        <fullName evidence="5">CRAL-TRIO domain-containing protein</fullName>
    </recommendedName>
</protein>
<dbReference type="SMART" id="SM00516">
    <property type="entry name" value="SEC14"/>
    <property type="match status" value="1"/>
</dbReference>
<feature type="domain" description="GOLD" evidence="2">
    <location>
        <begin position="201"/>
        <end position="298"/>
    </location>
</feature>
<sequence>MSEEVSEDICNRFPFQLCGYDEDGSYISVVPVGKYDYRKVVENGEKKEFLRYVMKTSELAYELFKHKTTKDNFVTQAIVVMDYEGFSFRQMTSPETMQYMKELMAIMVNNYPEILKAAVIINAPKIFELIYNLMKPMLTKATLAKVQIYGSDSNAWKEALWKIIPADQLPSQYGGANTTCNDYRFHMGLDVDPIVVTLPMKDMQTELVAAGQRFMVDIFISNAGTTLSWNFKTEHYDIGFYVYLDDNIKEIVSCPRCDAHIHVQKGTLVTKEAGKYTLCFDNTYSKFRSKTLNYVTQMG</sequence>